<dbReference type="InterPro" id="IPR020845">
    <property type="entry name" value="AMP-binding_CS"/>
</dbReference>
<sequence length="522" mass="56355">MTPIRTNIHHLLEQAAETTPQSAALSYKKETVSYGPLWQSVRAAAVQLQELGLQPSDRVAIYLEKRIESVVAMFATSAAGGIFVPINHVLKPAQVGHIVNDSGARFLVTSADRLAQLPAVLVDGSVEQVLVVGAAEGMDSVRYRVSPLRDSTDGTTEASGSAAIDIDPAAILYTSGSTGMPKGVVLSHRNLIVGAESVSTYLGNTSADVILSILPLSFDAGLSQVTTAFAVGAHCVLVNYLLPRDVPKLCALHGVTGITGVPPLWLQIADVAWPEEAAARVRYWANTGGRMPRTVLDRLRSIFTNADPYLMYGLTEAFRSTYLDPSEVDRHPDSIGKAIPNAEILVLHPDGTRCAPGEEGELVHRGALVALGYWNDPERTAERYRPVHHQDQPWRAPERAVWSGDTVVADMEGFLYFVGRTDDMIKTSGYRVSPSEIEEAAYATGVVRDAVALGIEEVGIGHRIVLIATAVDGILDTALLLSALRQVLPLYMVPTQIDVRDELPRSPNGKFDRNLMKAQVST</sequence>
<dbReference type="Gene3D" id="3.40.50.12780">
    <property type="entry name" value="N-terminal domain of ligase-like"/>
    <property type="match status" value="1"/>
</dbReference>
<dbReference type="SUPFAM" id="SSF56801">
    <property type="entry name" value="Acetyl-CoA synthetase-like"/>
    <property type="match status" value="1"/>
</dbReference>
<dbReference type="NCBIfam" id="TIGR03098">
    <property type="entry name" value="ligase_PEP_1"/>
    <property type="match status" value="1"/>
</dbReference>
<dbReference type="EMBL" id="BAAAKW010000035">
    <property type="protein sequence ID" value="GAA1222370.1"/>
    <property type="molecule type" value="Genomic_DNA"/>
</dbReference>
<dbReference type="InterPro" id="IPR000873">
    <property type="entry name" value="AMP-dep_synth/lig_dom"/>
</dbReference>
<dbReference type="Pfam" id="PF00501">
    <property type="entry name" value="AMP-binding"/>
    <property type="match status" value="1"/>
</dbReference>
<dbReference type="InterPro" id="IPR042099">
    <property type="entry name" value="ANL_N_sf"/>
</dbReference>
<dbReference type="InterPro" id="IPR045851">
    <property type="entry name" value="AMP-bd_C_sf"/>
</dbReference>
<protein>
    <submittedName>
        <fullName evidence="2">Acyl-CoA ligase (AMP-forming), exosortase A system-associated</fullName>
    </submittedName>
</protein>
<accession>A0ABP4GFT6</accession>
<comment type="caution">
    <text evidence="2">The sequence shown here is derived from an EMBL/GenBank/DDBJ whole genome shotgun (WGS) entry which is preliminary data.</text>
</comment>
<name>A0ABP4GFT6_9MICO</name>
<dbReference type="RefSeq" id="WP_343925889.1">
    <property type="nucleotide sequence ID" value="NZ_BAAAKW010000035.1"/>
</dbReference>
<evidence type="ECO:0000313" key="2">
    <source>
        <dbReference type="EMBL" id="GAA1222370.1"/>
    </source>
</evidence>
<dbReference type="PANTHER" id="PTHR43767:SF1">
    <property type="entry name" value="NONRIBOSOMAL PEPTIDE SYNTHASE PES1 (EUROFUNG)-RELATED"/>
    <property type="match status" value="1"/>
</dbReference>
<evidence type="ECO:0000259" key="1">
    <source>
        <dbReference type="Pfam" id="PF00501"/>
    </source>
</evidence>
<gene>
    <name evidence="2" type="ORF">GCM10009655_22450</name>
</gene>
<proteinExistence type="predicted"/>
<dbReference type="InterPro" id="IPR050237">
    <property type="entry name" value="ATP-dep_AMP-bd_enzyme"/>
</dbReference>
<dbReference type="InterPro" id="IPR017529">
    <property type="entry name" value="AcylCoA_ligase_PEP_1"/>
</dbReference>
<dbReference type="PROSITE" id="PS00455">
    <property type="entry name" value="AMP_BINDING"/>
    <property type="match status" value="1"/>
</dbReference>
<dbReference type="Gene3D" id="3.30.300.30">
    <property type="match status" value="1"/>
</dbReference>
<dbReference type="PANTHER" id="PTHR43767">
    <property type="entry name" value="LONG-CHAIN-FATTY-ACID--COA LIGASE"/>
    <property type="match status" value="1"/>
</dbReference>
<organism evidence="2 3">
    <name type="scientific">Rhodoglobus aureus</name>
    <dbReference type="NCBI Taxonomy" id="191497"/>
    <lineage>
        <taxon>Bacteria</taxon>
        <taxon>Bacillati</taxon>
        <taxon>Actinomycetota</taxon>
        <taxon>Actinomycetes</taxon>
        <taxon>Micrococcales</taxon>
        <taxon>Microbacteriaceae</taxon>
        <taxon>Rhodoglobus</taxon>
    </lineage>
</organism>
<dbReference type="Proteomes" id="UP001500943">
    <property type="component" value="Unassembled WGS sequence"/>
</dbReference>
<keyword evidence="3" id="KW-1185">Reference proteome</keyword>
<evidence type="ECO:0000313" key="3">
    <source>
        <dbReference type="Proteomes" id="UP001500943"/>
    </source>
</evidence>
<keyword evidence="2" id="KW-0436">Ligase</keyword>
<feature type="domain" description="AMP-dependent synthetase/ligase" evidence="1">
    <location>
        <begin position="12"/>
        <end position="374"/>
    </location>
</feature>
<dbReference type="GO" id="GO:0016874">
    <property type="term" value="F:ligase activity"/>
    <property type="evidence" value="ECO:0007669"/>
    <property type="project" value="UniProtKB-KW"/>
</dbReference>
<reference evidence="3" key="1">
    <citation type="journal article" date="2019" name="Int. J. Syst. Evol. Microbiol.">
        <title>The Global Catalogue of Microorganisms (GCM) 10K type strain sequencing project: providing services to taxonomists for standard genome sequencing and annotation.</title>
        <authorList>
            <consortium name="The Broad Institute Genomics Platform"/>
            <consortium name="The Broad Institute Genome Sequencing Center for Infectious Disease"/>
            <person name="Wu L."/>
            <person name="Ma J."/>
        </authorList>
    </citation>
    <scope>NUCLEOTIDE SEQUENCE [LARGE SCALE GENOMIC DNA]</scope>
    <source>
        <strain evidence="3">JCM 12762</strain>
    </source>
</reference>